<feature type="compositionally biased region" description="Polar residues" evidence="5">
    <location>
        <begin position="473"/>
        <end position="482"/>
    </location>
</feature>
<dbReference type="Gene3D" id="1.10.10.60">
    <property type="entry name" value="Homeodomain-like"/>
    <property type="match status" value="1"/>
</dbReference>
<reference evidence="7 8" key="1">
    <citation type="submission" date="2019-11" db="EMBL/GenBank/DDBJ databases">
        <title>Whole genome sequence of Oryza granulata.</title>
        <authorList>
            <person name="Li W."/>
        </authorList>
    </citation>
    <scope>NUCLEOTIDE SEQUENCE [LARGE SCALE GENOMIC DNA]</scope>
    <source>
        <strain evidence="8">cv. Menghai</strain>
        <tissue evidence="7">Leaf</tissue>
    </source>
</reference>
<evidence type="ECO:0000256" key="1">
    <source>
        <dbReference type="ARBA" id="ARBA00004123"/>
    </source>
</evidence>
<feature type="compositionally biased region" description="Polar residues" evidence="5">
    <location>
        <begin position="428"/>
        <end position="455"/>
    </location>
</feature>
<dbReference type="InterPro" id="IPR057712">
    <property type="entry name" value="DUF7952"/>
</dbReference>
<dbReference type="GO" id="GO:0003714">
    <property type="term" value="F:transcription corepressor activity"/>
    <property type="evidence" value="ECO:0007669"/>
    <property type="project" value="TreeGrafter"/>
</dbReference>
<evidence type="ECO:0000256" key="2">
    <source>
        <dbReference type="ARBA" id="ARBA00023015"/>
    </source>
</evidence>
<dbReference type="OrthoDB" id="1939398at2759"/>
<proteinExistence type="predicted"/>
<gene>
    <name evidence="7" type="ORF">E2562_004055</name>
</gene>
<dbReference type="PROSITE" id="PS51293">
    <property type="entry name" value="SANT"/>
    <property type="match status" value="1"/>
</dbReference>
<dbReference type="PANTHER" id="PTHR13859">
    <property type="entry name" value="ATROPHIN-RELATED"/>
    <property type="match status" value="1"/>
</dbReference>
<evidence type="ECO:0000313" key="8">
    <source>
        <dbReference type="Proteomes" id="UP000479710"/>
    </source>
</evidence>
<accession>A0A6G1BJC1</accession>
<dbReference type="GO" id="GO:0005634">
    <property type="term" value="C:nucleus"/>
    <property type="evidence" value="ECO:0007669"/>
    <property type="project" value="UniProtKB-SubCell"/>
</dbReference>
<comment type="subcellular location">
    <subcellularLocation>
        <location evidence="1">Nucleus</location>
    </subcellularLocation>
</comment>
<keyword evidence="8" id="KW-1185">Reference proteome</keyword>
<keyword evidence="4" id="KW-0539">Nucleus</keyword>
<sequence>MAPPRPVMEPLENEDGDGHQSDAIDDDSPPRICIGKAYQAEIPNLLATEDERRQYMSNTPDSCMTLGYDCPIPVMWVSPSKFNKKEEEIQMQLSSETKATASSRDGDSQMTLICPISNNTSEHCSMYQDPHQDLPVDQIVSDSHQAHDDKLAPCSTQGLNFTDKAMKDQGEIEQFIPVPNSSNSFWSDQEAELFLLGLYIFGKNLHQLSRFVGSKTVGDVLSYYYGKFYKREAYKRWSDCRKARIRRCILGERIFIGWRRQELISRLKSKILQEAHDLLDEMFKSFNDGQTSLVDFVFDLKSVVGIEAFVEAVAIEKEKVKLPSTSSKPTAIDVGGTIQSKSLASCSAKEKPCKQIKDASNSRANDRSNEKTNVAKLKEKPSGRKVDTLAAVHSKITAEDTQPAKGAAQSSDLVNQAKLETQQDDKTITSAHTPSSDNHGSIVKNNEAPSGSYTETAHDASEATRGGPVSPQPDLQASSQAMNPRRQGTRVRPPTTRALEAVAFGLLGGGKRKADPRNPAGTSRPRQRSRKSTKETASVSTSSDTEKSSMDSGARQ</sequence>
<evidence type="ECO:0000256" key="4">
    <source>
        <dbReference type="ARBA" id="ARBA00023242"/>
    </source>
</evidence>
<organism evidence="7 8">
    <name type="scientific">Oryza meyeriana var. granulata</name>
    <dbReference type="NCBI Taxonomy" id="110450"/>
    <lineage>
        <taxon>Eukaryota</taxon>
        <taxon>Viridiplantae</taxon>
        <taxon>Streptophyta</taxon>
        <taxon>Embryophyta</taxon>
        <taxon>Tracheophyta</taxon>
        <taxon>Spermatophyta</taxon>
        <taxon>Magnoliopsida</taxon>
        <taxon>Liliopsida</taxon>
        <taxon>Poales</taxon>
        <taxon>Poaceae</taxon>
        <taxon>BOP clade</taxon>
        <taxon>Oryzoideae</taxon>
        <taxon>Oryzeae</taxon>
        <taxon>Oryzinae</taxon>
        <taxon>Oryza</taxon>
        <taxon>Oryza meyeriana</taxon>
    </lineage>
</organism>
<dbReference type="AlphaFoldDB" id="A0A6G1BJC1"/>
<feature type="region of interest" description="Disordered" evidence="5">
    <location>
        <begin position="422"/>
        <end position="556"/>
    </location>
</feature>
<dbReference type="Pfam" id="PF25826">
    <property type="entry name" value="DUF7952"/>
    <property type="match status" value="1"/>
</dbReference>
<name>A0A6G1BJC1_9ORYZ</name>
<dbReference type="InterPro" id="IPR017884">
    <property type="entry name" value="SANT_dom"/>
</dbReference>
<dbReference type="Proteomes" id="UP000479710">
    <property type="component" value="Unassembled WGS sequence"/>
</dbReference>
<evidence type="ECO:0000313" key="7">
    <source>
        <dbReference type="EMBL" id="KAF0887844.1"/>
    </source>
</evidence>
<comment type="caution">
    <text evidence="7">The sequence shown here is derived from an EMBL/GenBank/DDBJ whole genome shotgun (WGS) entry which is preliminary data.</text>
</comment>
<feature type="compositionally biased region" description="Basic and acidic residues" evidence="5">
    <location>
        <begin position="376"/>
        <end position="387"/>
    </location>
</feature>
<feature type="region of interest" description="Disordered" evidence="5">
    <location>
        <begin position="1"/>
        <end position="30"/>
    </location>
</feature>
<keyword evidence="2" id="KW-0805">Transcription regulation</keyword>
<evidence type="ECO:0000259" key="6">
    <source>
        <dbReference type="PROSITE" id="PS51293"/>
    </source>
</evidence>
<dbReference type="SUPFAM" id="SSF46689">
    <property type="entry name" value="Homeodomain-like"/>
    <property type="match status" value="1"/>
</dbReference>
<dbReference type="InterPro" id="IPR009057">
    <property type="entry name" value="Homeodomain-like_sf"/>
</dbReference>
<dbReference type="FunFam" id="1.10.10.60:FF:000374">
    <property type="entry name" value="Arginine-glutamic acid dipeptide repeat protein"/>
    <property type="match status" value="1"/>
</dbReference>
<feature type="region of interest" description="Disordered" evidence="5">
    <location>
        <begin position="352"/>
        <end position="387"/>
    </location>
</feature>
<dbReference type="EMBL" id="SPHZ02000012">
    <property type="protein sequence ID" value="KAF0887844.1"/>
    <property type="molecule type" value="Genomic_DNA"/>
</dbReference>
<evidence type="ECO:0000256" key="5">
    <source>
        <dbReference type="SAM" id="MobiDB-lite"/>
    </source>
</evidence>
<feature type="domain" description="SANT" evidence="6">
    <location>
        <begin position="181"/>
        <end position="233"/>
    </location>
</feature>
<protein>
    <recommendedName>
        <fullName evidence="6">SANT domain-containing protein</fullName>
    </recommendedName>
</protein>
<keyword evidence="3" id="KW-0804">Transcription</keyword>
<evidence type="ECO:0000256" key="3">
    <source>
        <dbReference type="ARBA" id="ARBA00023163"/>
    </source>
</evidence>
<dbReference type="PANTHER" id="PTHR13859:SF21">
    <property type="entry name" value="SANT DOMAIN-CONTAINING PROTEIN"/>
    <property type="match status" value="1"/>
</dbReference>